<dbReference type="InterPro" id="IPR007863">
    <property type="entry name" value="Peptidase_M16_C"/>
</dbReference>
<dbReference type="GO" id="GO:0004222">
    <property type="term" value="F:metalloendopeptidase activity"/>
    <property type="evidence" value="ECO:0007669"/>
    <property type="project" value="InterPro"/>
</dbReference>
<evidence type="ECO:0000259" key="9">
    <source>
        <dbReference type="Pfam" id="PF00675"/>
    </source>
</evidence>
<dbReference type="Pfam" id="PF05193">
    <property type="entry name" value="Peptidase_M16_C"/>
    <property type="match status" value="2"/>
</dbReference>
<evidence type="ECO:0000256" key="5">
    <source>
        <dbReference type="ARBA" id="ARBA00022801"/>
    </source>
</evidence>
<dbReference type="InterPro" id="IPR001431">
    <property type="entry name" value="Pept_M16_Zn_BS"/>
</dbReference>
<protein>
    <submittedName>
        <fullName evidence="11">Putative Zn-dependent peptidase</fullName>
    </submittedName>
</protein>
<accession>A0A8J8GDH5</accession>
<dbReference type="InterPro" id="IPR011249">
    <property type="entry name" value="Metalloenz_LuxS/M16"/>
</dbReference>
<evidence type="ECO:0000256" key="3">
    <source>
        <dbReference type="ARBA" id="ARBA00022670"/>
    </source>
</evidence>
<dbReference type="AlphaFoldDB" id="A0A8J8GDH5"/>
<dbReference type="PANTHER" id="PTHR43690">
    <property type="entry name" value="NARDILYSIN"/>
    <property type="match status" value="1"/>
</dbReference>
<keyword evidence="6" id="KW-0862">Zinc</keyword>
<keyword evidence="4" id="KW-0479">Metal-binding</keyword>
<evidence type="ECO:0000256" key="6">
    <source>
        <dbReference type="ARBA" id="ARBA00022833"/>
    </source>
</evidence>
<evidence type="ECO:0000256" key="2">
    <source>
        <dbReference type="ARBA" id="ARBA00007261"/>
    </source>
</evidence>
<dbReference type="RefSeq" id="WP_194305197.1">
    <property type="nucleotide sequence ID" value="NZ_JABSNO010000033.1"/>
</dbReference>
<dbReference type="Pfam" id="PF00675">
    <property type="entry name" value="Peptidase_M16"/>
    <property type="match status" value="1"/>
</dbReference>
<feature type="domain" description="Peptidase M16 C-terminal" evidence="10">
    <location>
        <begin position="742"/>
        <end position="853"/>
    </location>
</feature>
<comment type="caution">
    <text evidence="11">The sequence shown here is derived from an EMBL/GenBank/DDBJ whole genome shotgun (WGS) entry which is preliminary data.</text>
</comment>
<dbReference type="PANTHER" id="PTHR43690:SF17">
    <property type="entry name" value="PROTEIN YHJJ"/>
    <property type="match status" value="1"/>
</dbReference>
<proteinExistence type="inferred from homology"/>
<feature type="domain" description="Peptidase M16 C-terminal" evidence="10">
    <location>
        <begin position="250"/>
        <end position="419"/>
    </location>
</feature>
<dbReference type="InterPro" id="IPR011765">
    <property type="entry name" value="Pept_M16_N"/>
</dbReference>
<name>A0A8J8GDH5_9FLAO</name>
<gene>
    <name evidence="11" type="ORF">HNQ03_003032</name>
</gene>
<comment type="cofactor">
    <cofactor evidence="1">
        <name>Zn(2+)</name>
        <dbReference type="ChEBI" id="CHEBI:29105"/>
    </cofactor>
</comment>
<feature type="domain" description="Peptidase M16 N-terminal" evidence="9">
    <location>
        <begin position="49"/>
        <end position="93"/>
    </location>
</feature>
<keyword evidence="12" id="KW-1185">Reference proteome</keyword>
<dbReference type="GO" id="GO:0046872">
    <property type="term" value="F:metal ion binding"/>
    <property type="evidence" value="ECO:0007669"/>
    <property type="project" value="UniProtKB-KW"/>
</dbReference>
<dbReference type="PROSITE" id="PS00143">
    <property type="entry name" value="INSULINASE"/>
    <property type="match status" value="1"/>
</dbReference>
<organism evidence="11 12">
    <name type="scientific">Frigoriflavimonas asaccharolytica</name>
    <dbReference type="NCBI Taxonomy" id="2735899"/>
    <lineage>
        <taxon>Bacteria</taxon>
        <taxon>Pseudomonadati</taxon>
        <taxon>Bacteroidota</taxon>
        <taxon>Flavobacteriia</taxon>
        <taxon>Flavobacteriales</taxon>
        <taxon>Weeksellaceae</taxon>
        <taxon>Frigoriflavimonas</taxon>
    </lineage>
</organism>
<evidence type="ECO:0000256" key="4">
    <source>
        <dbReference type="ARBA" id="ARBA00022723"/>
    </source>
</evidence>
<evidence type="ECO:0000256" key="1">
    <source>
        <dbReference type="ARBA" id="ARBA00001947"/>
    </source>
</evidence>
<keyword evidence="7" id="KW-0482">Metalloprotease</keyword>
<evidence type="ECO:0000313" key="12">
    <source>
        <dbReference type="Proteomes" id="UP000610746"/>
    </source>
</evidence>
<evidence type="ECO:0000259" key="10">
    <source>
        <dbReference type="Pfam" id="PF05193"/>
    </source>
</evidence>
<dbReference type="EMBL" id="JABSNO010000033">
    <property type="protein sequence ID" value="NRS93940.1"/>
    <property type="molecule type" value="Genomic_DNA"/>
</dbReference>
<dbReference type="Gene3D" id="3.30.830.10">
    <property type="entry name" value="Metalloenzyme, LuxS/M16 peptidase-like"/>
    <property type="match status" value="4"/>
</dbReference>
<dbReference type="GO" id="GO:0006508">
    <property type="term" value="P:proteolysis"/>
    <property type="evidence" value="ECO:0007669"/>
    <property type="project" value="UniProtKB-KW"/>
</dbReference>
<keyword evidence="3" id="KW-0645">Protease</keyword>
<sequence length="960" mass="110730">MKNIKSLEKTQTSQTYTDKNNISYTAIPDDQYGVRTYTLENGLQVYLAKNDEKPGIQTYIAVKTGSNRDPKNNTGLAHYLEHMMFKGTSKIGTANWTEEKKLLDEISDLYEKRKNSENLEEKKEIYTKIDALSTKAATFAIPNEYDKLLSSIGATGTNAHTWLDETIYKNYIPKDELEKWLLIEKERFSELTLRLFHTELESVYEEFNRAQDNDGRLVNYALMELLFPTHPNGQQTTLGKAEHLKNPSMKAIHQYFDDFYVPNNMAIVLVGDLDYEKSIQLINETFGELKPKEIIAKDKIIEKPFTEKSTITVQSPTMPRLQIAWRTDSFGTHESRLSELCSQILCNNGEVGLVDINLNQKQKVLRAGAFNASFKEYGYFSMVIIPKENQTLEEGEQFLLAQIQLLKDGNFADWLLPAILNDMKMQRWKAWESANGLATTLYDNFIKDTNWEEELQEMDLYSEISKEDLVQFANEFFDENYAAVYKNQGENEDLIRVENPKITPIKINREADSEFYQEIQKIPSIPVEPVFIDFEKEIQVEEILGRTISFVENKYSEIAQVNFLFPIGKDHDNQIDTAFNLLDYLGTNTQSAEDIKAEFYKLGITHSFQVTSDHISWMLSGLEENIAKGTQLLFNFIQNLASDEEIYQEVVETVLEARAYNKKDKQKIINAISSYAKFGKNSRALDFLSAEEMQNLTSENLIKIIQNLLLQDYEIFFYGKKYAAFKNEIANLIQAKSLEISSPKIYPEPETTGKIYFAEYDMVQVEMLKIAKSATVNPYEFGKINVFNEYFGRGLSSIVFQELRESRSLAYSAYVSYNASAIKDKHNYIIAYIGTQPDKLVDANDAIKDLMENFPLLKPQFENAKSNILKQIASSRINRQNIFFKNYNQKKLGINHDLRKDIYAQISEMTLADLENFYKIDIENAKYNTALVGNYKDVIKADPTLENRMEVLRLEEIFGY</sequence>
<dbReference type="Proteomes" id="UP000610746">
    <property type="component" value="Unassembled WGS sequence"/>
</dbReference>
<keyword evidence="5" id="KW-0378">Hydrolase</keyword>
<dbReference type="InterPro" id="IPR050626">
    <property type="entry name" value="Peptidase_M16"/>
</dbReference>
<evidence type="ECO:0000313" key="11">
    <source>
        <dbReference type="EMBL" id="NRS93940.1"/>
    </source>
</evidence>
<comment type="similarity">
    <text evidence="2 8">Belongs to the peptidase M16 family.</text>
</comment>
<dbReference type="SUPFAM" id="SSF63411">
    <property type="entry name" value="LuxS/MPP-like metallohydrolase"/>
    <property type="match status" value="4"/>
</dbReference>
<evidence type="ECO:0000256" key="8">
    <source>
        <dbReference type="RuleBase" id="RU004447"/>
    </source>
</evidence>
<evidence type="ECO:0000256" key="7">
    <source>
        <dbReference type="ARBA" id="ARBA00023049"/>
    </source>
</evidence>
<reference evidence="11" key="1">
    <citation type="submission" date="2020-05" db="EMBL/GenBank/DDBJ databases">
        <title>Genomic Encyclopedia of Type Strains, Phase IV (KMG-V): Genome sequencing to study the core and pangenomes of soil and plant-associated prokaryotes.</title>
        <authorList>
            <person name="Whitman W."/>
        </authorList>
    </citation>
    <scope>NUCLEOTIDE SEQUENCE</scope>
    <source>
        <strain evidence="11">16F</strain>
    </source>
</reference>